<feature type="active site" description="Proton acceptor" evidence="1">
    <location>
        <position position="29"/>
    </location>
</feature>
<keyword evidence="4" id="KW-1185">Reference proteome</keyword>
<evidence type="ECO:0000259" key="2">
    <source>
        <dbReference type="PROSITE" id="PS51707"/>
    </source>
</evidence>
<dbReference type="InterPro" id="IPR023577">
    <property type="entry name" value="CYTH_domain"/>
</dbReference>
<gene>
    <name evidence="3" type="ORF">EG240_03570</name>
</gene>
<evidence type="ECO:0000256" key="1">
    <source>
        <dbReference type="PIRSR" id="PIRSR016487-1"/>
    </source>
</evidence>
<dbReference type="PIRSF" id="PIRSF016487">
    <property type="entry name" value="CYTH_UCP016487"/>
    <property type="match status" value="1"/>
</dbReference>
<accession>A0A3P3WCZ4</accession>
<reference evidence="3 4" key="1">
    <citation type="submission" date="2018-11" db="EMBL/GenBank/DDBJ databases">
        <title>Flavobacterium sp. nov., YIM 102701-2 draft genome.</title>
        <authorList>
            <person name="Li G."/>
            <person name="Jiang Y."/>
        </authorList>
    </citation>
    <scope>NUCLEOTIDE SEQUENCE [LARGE SCALE GENOMIC DNA]</scope>
    <source>
        <strain evidence="3 4">YIM 102701-2</strain>
    </source>
</reference>
<comment type="caution">
    <text evidence="3">The sequence shown here is derived from an EMBL/GenBank/DDBJ whole genome shotgun (WGS) entry which is preliminary data.</text>
</comment>
<sequence>MLEIERKYKAKNTTFLNETKISFKINQGYLNSSPERTVRVRTKDNKGFLTIKGKSNLSGTTRFEWEKEIPFDEAIELLKLCEDFIIEKTRHIVIYGNKTFEIDVFEGKNKGLIIVEVELENENETIELPDWIEEEVTGDIKYYNSYISTNPFCNW</sequence>
<evidence type="ECO:0000313" key="4">
    <source>
        <dbReference type="Proteomes" id="UP000275719"/>
    </source>
</evidence>
<dbReference type="SMART" id="SM01118">
    <property type="entry name" value="CYTH"/>
    <property type="match status" value="1"/>
</dbReference>
<dbReference type="RefSeq" id="WP_125017506.1">
    <property type="nucleotide sequence ID" value="NZ_RQVQ01000006.1"/>
</dbReference>
<dbReference type="AlphaFoldDB" id="A0A3P3WCZ4"/>
<dbReference type="Pfam" id="PF01928">
    <property type="entry name" value="CYTH"/>
    <property type="match status" value="1"/>
</dbReference>
<dbReference type="PANTHER" id="PTHR40114:SF1">
    <property type="entry name" value="SLR0698 PROTEIN"/>
    <property type="match status" value="1"/>
</dbReference>
<dbReference type="EMBL" id="RQVQ01000006">
    <property type="protein sequence ID" value="RRJ92268.1"/>
    <property type="molecule type" value="Genomic_DNA"/>
</dbReference>
<organism evidence="3 4">
    <name type="scientific">Paenimyroides tangerinum</name>
    <dbReference type="NCBI Taxonomy" id="2488728"/>
    <lineage>
        <taxon>Bacteria</taxon>
        <taxon>Pseudomonadati</taxon>
        <taxon>Bacteroidota</taxon>
        <taxon>Flavobacteriia</taxon>
        <taxon>Flavobacteriales</taxon>
        <taxon>Flavobacteriaceae</taxon>
        <taxon>Paenimyroides</taxon>
    </lineage>
</organism>
<dbReference type="Proteomes" id="UP000275719">
    <property type="component" value="Unassembled WGS sequence"/>
</dbReference>
<feature type="domain" description="CYTH" evidence="2">
    <location>
        <begin position="1"/>
        <end position="149"/>
    </location>
</feature>
<dbReference type="CDD" id="cd07891">
    <property type="entry name" value="CYTH-like_CthTTM-like_1"/>
    <property type="match status" value="1"/>
</dbReference>
<dbReference type="PROSITE" id="PS51707">
    <property type="entry name" value="CYTH"/>
    <property type="match status" value="1"/>
</dbReference>
<dbReference type="OrthoDB" id="9805588at2"/>
<dbReference type="SUPFAM" id="SSF55154">
    <property type="entry name" value="CYTH-like phosphatases"/>
    <property type="match status" value="1"/>
</dbReference>
<dbReference type="Gene3D" id="2.40.320.10">
    <property type="entry name" value="Hypothetical Protein Pfu-838710-001"/>
    <property type="match status" value="1"/>
</dbReference>
<protein>
    <submittedName>
        <fullName evidence="3">CYTH domain-containing protein</fullName>
    </submittedName>
</protein>
<dbReference type="InterPro" id="IPR033469">
    <property type="entry name" value="CYTH-like_dom_sf"/>
</dbReference>
<dbReference type="PANTHER" id="PTHR40114">
    <property type="entry name" value="SLR0698 PROTEIN"/>
    <property type="match status" value="1"/>
</dbReference>
<dbReference type="InterPro" id="IPR012042">
    <property type="entry name" value="NeuTTM/CthTTM-like"/>
</dbReference>
<name>A0A3P3WCZ4_9FLAO</name>
<proteinExistence type="predicted"/>
<evidence type="ECO:0000313" key="3">
    <source>
        <dbReference type="EMBL" id="RRJ92268.1"/>
    </source>
</evidence>